<evidence type="ECO:0000256" key="3">
    <source>
        <dbReference type="ARBA" id="ARBA00022801"/>
    </source>
</evidence>
<dbReference type="GO" id="GO:0008449">
    <property type="term" value="F:N-acetylglucosamine-6-sulfatase activity"/>
    <property type="evidence" value="ECO:0007669"/>
    <property type="project" value="InterPro"/>
</dbReference>
<dbReference type="EMBL" id="MEIA01000268">
    <property type="protein sequence ID" value="OJF11863.1"/>
    <property type="molecule type" value="Genomic_DNA"/>
</dbReference>
<keyword evidence="10" id="KW-1185">Reference proteome</keyword>
<dbReference type="PROSITE" id="PS00523">
    <property type="entry name" value="SULFATASE_1"/>
    <property type="match status" value="1"/>
</dbReference>
<organism evidence="9 10">
    <name type="scientific">Couchioplanes caeruleus subsp. caeruleus</name>
    <dbReference type="NCBI Taxonomy" id="56427"/>
    <lineage>
        <taxon>Bacteria</taxon>
        <taxon>Bacillati</taxon>
        <taxon>Actinomycetota</taxon>
        <taxon>Actinomycetes</taxon>
        <taxon>Micromonosporales</taxon>
        <taxon>Micromonosporaceae</taxon>
        <taxon>Couchioplanes</taxon>
    </lineage>
</organism>
<dbReference type="InterPro" id="IPR017850">
    <property type="entry name" value="Alkaline_phosphatase_core_sf"/>
</dbReference>
<dbReference type="PIRSF" id="PIRSF036666">
    <property type="entry name" value="G6S"/>
    <property type="match status" value="1"/>
</dbReference>
<comment type="PTM">
    <text evidence="5">The conversion to 3-oxoalanine (also known as C-formylglycine, FGly), of a serine or cysteine residue in prokaryotes and of a cysteine residue in eukaryotes, is critical for catalytic activity.</text>
</comment>
<gene>
    <name evidence="9" type="ORF">BG844_23850</name>
</gene>
<evidence type="ECO:0000256" key="7">
    <source>
        <dbReference type="SAM" id="SignalP"/>
    </source>
</evidence>
<feature type="chain" id="PRO_5009663696" evidence="7">
    <location>
        <begin position="27"/>
        <end position="500"/>
    </location>
</feature>
<protein>
    <submittedName>
        <fullName evidence="9">Sulfatase</fullName>
    </submittedName>
</protein>
<accession>A0A1K0FG89</accession>
<dbReference type="InterPro" id="IPR000917">
    <property type="entry name" value="Sulfatase_N"/>
</dbReference>
<name>A0A1K0FG89_9ACTN</name>
<dbReference type="Proteomes" id="UP000182486">
    <property type="component" value="Unassembled WGS sequence"/>
</dbReference>
<dbReference type="SUPFAM" id="SSF53649">
    <property type="entry name" value="Alkaline phosphatase-like"/>
    <property type="match status" value="1"/>
</dbReference>
<dbReference type="Pfam" id="PF00884">
    <property type="entry name" value="Sulfatase"/>
    <property type="match status" value="1"/>
</dbReference>
<dbReference type="PANTHER" id="PTHR43108">
    <property type="entry name" value="N-ACETYLGLUCOSAMINE-6-SULFATASE FAMILY MEMBER"/>
    <property type="match status" value="1"/>
</dbReference>
<comment type="caution">
    <text evidence="9">The sequence shown here is derived from an EMBL/GenBank/DDBJ whole genome shotgun (WGS) entry which is preliminary data.</text>
</comment>
<dbReference type="GO" id="GO:0030203">
    <property type="term" value="P:glycosaminoglycan metabolic process"/>
    <property type="evidence" value="ECO:0007669"/>
    <property type="project" value="InterPro"/>
</dbReference>
<feature type="signal peptide" evidence="7">
    <location>
        <begin position="1"/>
        <end position="26"/>
    </location>
</feature>
<evidence type="ECO:0000259" key="8">
    <source>
        <dbReference type="Pfam" id="PF00884"/>
    </source>
</evidence>
<evidence type="ECO:0000256" key="2">
    <source>
        <dbReference type="ARBA" id="ARBA00022729"/>
    </source>
</evidence>
<dbReference type="InterPro" id="IPR024607">
    <property type="entry name" value="Sulfatase_CS"/>
</dbReference>
<keyword evidence="4" id="KW-0325">Glycoprotein</keyword>
<dbReference type="PANTHER" id="PTHR43108:SF8">
    <property type="entry name" value="SD21168P"/>
    <property type="match status" value="1"/>
</dbReference>
<dbReference type="RefSeq" id="WP_071807569.1">
    <property type="nucleotide sequence ID" value="NZ_MEIA01000268.1"/>
</dbReference>
<dbReference type="Gene3D" id="3.40.720.10">
    <property type="entry name" value="Alkaline Phosphatase, subunit A"/>
    <property type="match status" value="1"/>
</dbReference>
<keyword evidence="3" id="KW-0378">Hydrolase</keyword>
<dbReference type="CDD" id="cd16147">
    <property type="entry name" value="G6S"/>
    <property type="match status" value="1"/>
</dbReference>
<feature type="region of interest" description="Disordered" evidence="6">
    <location>
        <begin position="409"/>
        <end position="433"/>
    </location>
</feature>
<dbReference type="AlphaFoldDB" id="A0A1K0FG89"/>
<keyword evidence="2 7" id="KW-0732">Signal</keyword>
<reference evidence="9 10" key="1">
    <citation type="submission" date="2016-09" db="EMBL/GenBank/DDBJ databases">
        <title>Couchioplanes caeruleus draft genome sequence.</title>
        <authorList>
            <person name="Sheehan J."/>
            <person name="Caffrey P."/>
        </authorList>
    </citation>
    <scope>NUCLEOTIDE SEQUENCE [LARGE SCALE GENOMIC DNA]</scope>
    <source>
        <strain evidence="9 10">DSM 43634</strain>
    </source>
</reference>
<dbReference type="PROSITE" id="PS51257">
    <property type="entry name" value="PROKAR_LIPOPROTEIN"/>
    <property type="match status" value="1"/>
</dbReference>
<evidence type="ECO:0000313" key="9">
    <source>
        <dbReference type="EMBL" id="OJF11863.1"/>
    </source>
</evidence>
<evidence type="ECO:0000256" key="1">
    <source>
        <dbReference type="ARBA" id="ARBA00008779"/>
    </source>
</evidence>
<evidence type="ECO:0000256" key="6">
    <source>
        <dbReference type="SAM" id="MobiDB-lite"/>
    </source>
</evidence>
<sequence length="500" mass="54044">MGFRLRVAGMLAAVSLLTSCTSPRPAEPAASAATAPSAAPAETRPNIVFVLTDDLSMNLVQFMPHVRELQRRGTTFTEYTVSNSLCCPSRASLLTGKFPHGTGVFTNGGVDGGFALFHRRGHERSTFATDLRKAGYRTAFLGKYLNRYQPENTLGGTRAYVPPGWTDWYGAGNAYAQYDYVLNENGTVHRYGSAPEDYLTDVIGAKASAFIEASAAARTPFLVEVATFAPHSPYTPAPRDAEAFPGLRAPRGPAFDALPAHAPPWLADRAPLTAEQKAEIDHVFRKRAQSVRSVDRLLASLQATLERAGVAEDTVVVFSSDNGFHLGEYRLLPGKQTAFDTDVRAPLVVAGPGVRAGLRVAAPVQNIDLRPTFAGLAGAAVPADLHGRDLRPLLSGGEPAWRTAALIEHHGPDFDPADPDRPRPGSGNPPSYAALRTATYTYVEYVDGAREFYNRRTDPHQLRNLFPRLSPSRRAALHTALKKLTTCRGAACRTADRVRG</sequence>
<comment type="similarity">
    <text evidence="1">Belongs to the sulfatase family.</text>
</comment>
<feature type="compositionally biased region" description="Basic and acidic residues" evidence="6">
    <location>
        <begin position="409"/>
        <end position="423"/>
    </location>
</feature>
<evidence type="ECO:0000256" key="5">
    <source>
        <dbReference type="PIRSR" id="PIRSR036666-50"/>
    </source>
</evidence>
<feature type="domain" description="Sulfatase N-terminal" evidence="8">
    <location>
        <begin position="45"/>
        <end position="379"/>
    </location>
</feature>
<feature type="modified residue" description="3-oxoalanine (Cys)" evidence="5">
    <location>
        <position position="86"/>
    </location>
</feature>
<evidence type="ECO:0000313" key="10">
    <source>
        <dbReference type="Proteomes" id="UP000182486"/>
    </source>
</evidence>
<evidence type="ECO:0000256" key="4">
    <source>
        <dbReference type="ARBA" id="ARBA00023180"/>
    </source>
</evidence>
<proteinExistence type="inferred from homology"/>
<dbReference type="InterPro" id="IPR012251">
    <property type="entry name" value="GlcNAc_6-SO4ase"/>
</dbReference>